<dbReference type="STRING" id="1912795.BK816_02180"/>
<dbReference type="GO" id="GO:0006412">
    <property type="term" value="P:translation"/>
    <property type="evidence" value="ECO:0007669"/>
    <property type="project" value="InterPro"/>
</dbReference>
<proteinExistence type="inferred from homology"/>
<protein>
    <recommendedName>
        <fullName evidence="4 6">50S ribosomal protein L17</fullName>
    </recommendedName>
</protein>
<evidence type="ECO:0000256" key="7">
    <source>
        <dbReference type="SAM" id="MobiDB-lite"/>
    </source>
</evidence>
<dbReference type="Proteomes" id="UP000176288">
    <property type="component" value="Chromosome"/>
</dbReference>
<dbReference type="SUPFAM" id="SSF64263">
    <property type="entry name" value="Prokaryotic ribosomal protein L17"/>
    <property type="match status" value="1"/>
</dbReference>
<dbReference type="PANTHER" id="PTHR14413:SF16">
    <property type="entry name" value="LARGE RIBOSOMAL SUBUNIT PROTEIN BL17M"/>
    <property type="match status" value="1"/>
</dbReference>
<name>A0A1D9MIZ2_9ACTO</name>
<evidence type="ECO:0000256" key="5">
    <source>
        <dbReference type="RuleBase" id="RU000660"/>
    </source>
</evidence>
<keyword evidence="2 5" id="KW-0689">Ribosomal protein</keyword>
<evidence type="ECO:0000256" key="2">
    <source>
        <dbReference type="ARBA" id="ARBA00022980"/>
    </source>
</evidence>
<dbReference type="InterPro" id="IPR047859">
    <property type="entry name" value="Ribosomal_bL17_CS"/>
</dbReference>
<comment type="similarity">
    <text evidence="1 5">Belongs to the bacterial ribosomal protein bL17 family.</text>
</comment>
<sequence>MPKPAKGPRLGGSAAHERLILANLCRNVIEHREITTTLARAKRVQPLLERLITKAKRGDQHARRLAMRTLGTNTAKREGRFDYTYELFDVIAKEIDPAREGGYTRIVKLPNRKGDQAPMARLSLVLEPVAKKAAVKTAEGTAKKAAEKKEAPKKAEKPAEEAPAAEEKAEAKEEA</sequence>
<dbReference type="KEGG" id="avu:BK816_02180"/>
<evidence type="ECO:0000256" key="4">
    <source>
        <dbReference type="ARBA" id="ARBA00035494"/>
    </source>
</evidence>
<reference evidence="8 9" key="1">
    <citation type="submission" date="2016-10" db="EMBL/GenBank/DDBJ databases">
        <title>Actinomyces aegypiusis sp. nov., isolated from the Aegypius monachus in Qinghai Tibet Plateau China.</title>
        <authorList>
            <person name="Wang Y."/>
        </authorList>
    </citation>
    <scope>NUCLEOTIDE SEQUENCE [LARGE SCALE GENOMIC DNA]</scope>
    <source>
        <strain evidence="8 9">VUL4_3</strain>
    </source>
</reference>
<gene>
    <name evidence="8" type="ORF">BK816_02180</name>
</gene>
<feature type="region of interest" description="Disordered" evidence="7">
    <location>
        <begin position="135"/>
        <end position="175"/>
    </location>
</feature>
<feature type="compositionally biased region" description="Basic and acidic residues" evidence="7">
    <location>
        <begin position="141"/>
        <end position="175"/>
    </location>
</feature>
<dbReference type="AlphaFoldDB" id="A0A1D9MIZ2"/>
<evidence type="ECO:0000313" key="9">
    <source>
        <dbReference type="Proteomes" id="UP000176288"/>
    </source>
</evidence>
<dbReference type="PANTHER" id="PTHR14413">
    <property type="entry name" value="RIBOSOMAL PROTEIN L17"/>
    <property type="match status" value="1"/>
</dbReference>
<dbReference type="OrthoDB" id="9809073at2"/>
<dbReference type="InterPro" id="IPR036373">
    <property type="entry name" value="Ribosomal_bL17_sf"/>
</dbReference>
<evidence type="ECO:0000256" key="1">
    <source>
        <dbReference type="ARBA" id="ARBA00008777"/>
    </source>
</evidence>
<dbReference type="PROSITE" id="PS01167">
    <property type="entry name" value="RIBOSOMAL_L17"/>
    <property type="match status" value="1"/>
</dbReference>
<dbReference type="GO" id="GO:0003735">
    <property type="term" value="F:structural constituent of ribosome"/>
    <property type="evidence" value="ECO:0007669"/>
    <property type="project" value="InterPro"/>
</dbReference>
<dbReference type="NCBIfam" id="TIGR00059">
    <property type="entry name" value="L17"/>
    <property type="match status" value="1"/>
</dbReference>
<keyword evidence="9" id="KW-1185">Reference proteome</keyword>
<dbReference type="InterPro" id="IPR000456">
    <property type="entry name" value="Ribosomal_bL17"/>
</dbReference>
<keyword evidence="3 5" id="KW-0687">Ribonucleoprotein</keyword>
<dbReference type="Gene3D" id="3.90.1030.10">
    <property type="entry name" value="Ribosomal protein L17"/>
    <property type="match status" value="1"/>
</dbReference>
<dbReference type="RefSeq" id="WP_071163718.1">
    <property type="nucleotide sequence ID" value="NZ_CP017812.1"/>
</dbReference>
<evidence type="ECO:0000313" key="8">
    <source>
        <dbReference type="EMBL" id="AOZ72252.1"/>
    </source>
</evidence>
<dbReference type="EMBL" id="CP017812">
    <property type="protein sequence ID" value="AOZ72252.1"/>
    <property type="molecule type" value="Genomic_DNA"/>
</dbReference>
<dbReference type="GO" id="GO:0022625">
    <property type="term" value="C:cytosolic large ribosomal subunit"/>
    <property type="evidence" value="ECO:0007669"/>
    <property type="project" value="TreeGrafter"/>
</dbReference>
<evidence type="ECO:0000256" key="3">
    <source>
        <dbReference type="ARBA" id="ARBA00023274"/>
    </source>
</evidence>
<evidence type="ECO:0000256" key="6">
    <source>
        <dbReference type="RuleBase" id="RU000661"/>
    </source>
</evidence>
<organism evidence="8 9">
    <name type="scientific">Boudabousia tangfeifanii</name>
    <dbReference type="NCBI Taxonomy" id="1912795"/>
    <lineage>
        <taxon>Bacteria</taxon>
        <taxon>Bacillati</taxon>
        <taxon>Actinomycetota</taxon>
        <taxon>Actinomycetes</taxon>
        <taxon>Actinomycetales</taxon>
        <taxon>Actinomycetaceae</taxon>
        <taxon>Boudabousia</taxon>
    </lineage>
</organism>
<dbReference type="Pfam" id="PF01196">
    <property type="entry name" value="Ribosomal_L17"/>
    <property type="match status" value="1"/>
</dbReference>
<accession>A0A1D9MIZ2</accession>